<dbReference type="EMBL" id="JAWDID010000037">
    <property type="protein sequence ID" value="MDU0342278.1"/>
    <property type="molecule type" value="Genomic_DNA"/>
</dbReference>
<name>A0ABU3SBW0_9HYPH</name>
<keyword evidence="6" id="KW-1185">Reference proteome</keyword>
<dbReference type="SUPFAM" id="SSF46785">
    <property type="entry name" value="Winged helix' DNA-binding domain"/>
    <property type="match status" value="1"/>
</dbReference>
<dbReference type="PRINTS" id="PR00598">
    <property type="entry name" value="HTHMARR"/>
</dbReference>
<dbReference type="SMART" id="SM00347">
    <property type="entry name" value="HTH_MARR"/>
    <property type="match status" value="1"/>
</dbReference>
<accession>A0ABU3SBW0</accession>
<evidence type="ECO:0000313" key="5">
    <source>
        <dbReference type="EMBL" id="MDU0342278.1"/>
    </source>
</evidence>
<keyword evidence="1" id="KW-0805">Transcription regulation</keyword>
<evidence type="ECO:0000256" key="1">
    <source>
        <dbReference type="ARBA" id="ARBA00023015"/>
    </source>
</evidence>
<dbReference type="PANTHER" id="PTHR42756:SF1">
    <property type="entry name" value="TRANSCRIPTIONAL REPRESSOR OF EMRAB OPERON"/>
    <property type="match status" value="1"/>
</dbReference>
<comment type="caution">
    <text evidence="5">The sequence shown here is derived from an EMBL/GenBank/DDBJ whole genome shotgun (WGS) entry which is preliminary data.</text>
</comment>
<dbReference type="Pfam" id="PF12802">
    <property type="entry name" value="MarR_2"/>
    <property type="match status" value="1"/>
</dbReference>
<evidence type="ECO:0000256" key="2">
    <source>
        <dbReference type="ARBA" id="ARBA00023125"/>
    </source>
</evidence>
<evidence type="ECO:0000313" key="6">
    <source>
        <dbReference type="Proteomes" id="UP001254257"/>
    </source>
</evidence>
<dbReference type="Proteomes" id="UP001254257">
    <property type="component" value="Unassembled WGS sequence"/>
</dbReference>
<keyword evidence="3" id="KW-0804">Transcription</keyword>
<evidence type="ECO:0000259" key="4">
    <source>
        <dbReference type="PROSITE" id="PS50995"/>
    </source>
</evidence>
<proteinExistence type="predicted"/>
<gene>
    <name evidence="5" type="ORF">RKE40_20460</name>
</gene>
<dbReference type="InterPro" id="IPR036388">
    <property type="entry name" value="WH-like_DNA-bd_sf"/>
</dbReference>
<dbReference type="Gene3D" id="1.10.10.10">
    <property type="entry name" value="Winged helix-like DNA-binding domain superfamily/Winged helix DNA-binding domain"/>
    <property type="match status" value="1"/>
</dbReference>
<dbReference type="InterPro" id="IPR036390">
    <property type="entry name" value="WH_DNA-bd_sf"/>
</dbReference>
<dbReference type="PROSITE" id="PS50995">
    <property type="entry name" value="HTH_MARR_2"/>
    <property type="match status" value="1"/>
</dbReference>
<keyword evidence="2" id="KW-0238">DNA-binding</keyword>
<feature type="domain" description="HTH marR-type" evidence="4">
    <location>
        <begin position="1"/>
        <end position="138"/>
    </location>
</feature>
<reference evidence="5 6" key="1">
    <citation type="submission" date="2023-09" db="EMBL/GenBank/DDBJ databases">
        <title>Whole genome shotgun sequencing (WGS) of Bosea sp. ZW T0_25, isolated from stored onions (Allium cepa).</title>
        <authorList>
            <person name="Stoll D.A."/>
            <person name="Huch M."/>
        </authorList>
    </citation>
    <scope>NUCLEOTIDE SEQUENCE [LARGE SCALE GENOMIC DNA]</scope>
    <source>
        <strain evidence="5 6">ZW T0_25</strain>
    </source>
</reference>
<sequence length="152" mass="16774">MTSFKTRSAGYLANHVARLFARELAEAVRPLGLAPAQFMTLLELWRQDGLTQKDLVARLDVEQATMAATLARMERDGLIERRPDQSDARARRIQLTTRARSLEEPALAAARSVNARALAGFSEAERDAFLAGLRRVVGALSRTAELDQPSDL</sequence>
<dbReference type="RefSeq" id="WP_316020061.1">
    <property type="nucleotide sequence ID" value="NZ_JAWDID010000037.1"/>
</dbReference>
<evidence type="ECO:0000256" key="3">
    <source>
        <dbReference type="ARBA" id="ARBA00023163"/>
    </source>
</evidence>
<dbReference type="PANTHER" id="PTHR42756">
    <property type="entry name" value="TRANSCRIPTIONAL REGULATOR, MARR"/>
    <property type="match status" value="1"/>
</dbReference>
<dbReference type="InterPro" id="IPR000835">
    <property type="entry name" value="HTH_MarR-typ"/>
</dbReference>
<protein>
    <submittedName>
        <fullName evidence="5">MarR family transcriptional regulator</fullName>
    </submittedName>
</protein>
<organism evidence="5 6">
    <name type="scientific">Bosea rubneri</name>
    <dbReference type="NCBI Taxonomy" id="3075434"/>
    <lineage>
        <taxon>Bacteria</taxon>
        <taxon>Pseudomonadati</taxon>
        <taxon>Pseudomonadota</taxon>
        <taxon>Alphaproteobacteria</taxon>
        <taxon>Hyphomicrobiales</taxon>
        <taxon>Boseaceae</taxon>
        <taxon>Bosea</taxon>
    </lineage>
</organism>